<dbReference type="GeneID" id="64858761"/>
<name>A0A8H2VI09_9SACH</name>
<dbReference type="InterPro" id="IPR036397">
    <property type="entry name" value="RNaseH_sf"/>
</dbReference>
<dbReference type="EMBL" id="CAEFZW010000007">
    <property type="protein sequence ID" value="CAB4255703.1"/>
    <property type="molecule type" value="Genomic_DNA"/>
</dbReference>
<evidence type="ECO:0000313" key="2">
    <source>
        <dbReference type="EMBL" id="CAB4255703.1"/>
    </source>
</evidence>
<dbReference type="AlphaFoldDB" id="A0A8H2VI09"/>
<dbReference type="Proteomes" id="UP000644660">
    <property type="component" value="Unassembled WGS sequence"/>
</dbReference>
<dbReference type="GO" id="GO:0003676">
    <property type="term" value="F:nucleic acid binding"/>
    <property type="evidence" value="ECO:0007669"/>
    <property type="project" value="InterPro"/>
</dbReference>
<dbReference type="RefSeq" id="XP_041407547.1">
    <property type="nucleotide sequence ID" value="XM_041551613.1"/>
</dbReference>
<gene>
    <name evidence="2" type="ORF">KABA2_07S02574</name>
</gene>
<feature type="region of interest" description="Disordered" evidence="1">
    <location>
        <begin position="1"/>
        <end position="37"/>
    </location>
</feature>
<proteinExistence type="predicted"/>
<evidence type="ECO:0000256" key="1">
    <source>
        <dbReference type="SAM" id="MobiDB-lite"/>
    </source>
</evidence>
<reference evidence="2 3" key="1">
    <citation type="submission" date="2020-05" db="EMBL/GenBank/DDBJ databases">
        <authorList>
            <person name="Casaregola S."/>
            <person name="Devillers H."/>
            <person name="Grondin C."/>
        </authorList>
    </citation>
    <scope>NUCLEOTIDE SEQUENCE [LARGE SCALE GENOMIC DNA]</scope>
    <source>
        <strain evidence="2 3">CLIB 1767</strain>
    </source>
</reference>
<feature type="region of interest" description="Disordered" evidence="1">
    <location>
        <begin position="435"/>
        <end position="455"/>
    </location>
</feature>
<organism evidence="2 3">
    <name type="scientific">Maudiozyma barnettii</name>
    <dbReference type="NCBI Taxonomy" id="61262"/>
    <lineage>
        <taxon>Eukaryota</taxon>
        <taxon>Fungi</taxon>
        <taxon>Dikarya</taxon>
        <taxon>Ascomycota</taxon>
        <taxon>Saccharomycotina</taxon>
        <taxon>Saccharomycetes</taxon>
        <taxon>Saccharomycetales</taxon>
        <taxon>Saccharomycetaceae</taxon>
        <taxon>Maudiozyma</taxon>
    </lineage>
</organism>
<evidence type="ECO:0000313" key="3">
    <source>
        <dbReference type="Proteomes" id="UP000644660"/>
    </source>
</evidence>
<feature type="compositionally biased region" description="Polar residues" evidence="1">
    <location>
        <begin position="476"/>
        <end position="504"/>
    </location>
</feature>
<feature type="region of interest" description="Disordered" evidence="1">
    <location>
        <begin position="473"/>
        <end position="524"/>
    </location>
</feature>
<feature type="compositionally biased region" description="Basic and acidic residues" evidence="1">
    <location>
        <begin position="1"/>
        <end position="15"/>
    </location>
</feature>
<accession>A0A8H2VI09</accession>
<keyword evidence="3" id="KW-1185">Reference proteome</keyword>
<comment type="caution">
    <text evidence="2">The sequence shown here is derived from an EMBL/GenBank/DDBJ whole genome shotgun (WGS) entry which is preliminary data.</text>
</comment>
<dbReference type="Gene3D" id="3.30.420.10">
    <property type="entry name" value="Ribonuclease H-like superfamily/Ribonuclease H"/>
    <property type="match status" value="1"/>
</dbReference>
<protein>
    <submittedName>
        <fullName evidence="2">Similar to Saccharomyces cerevisiae YDR110W FOB1 Nucleolar protein that binds the rDNA replication fork barrier (RFB) site</fullName>
    </submittedName>
</protein>
<sequence>MTDSSKSKDKTKDDTIDNSQDAGNPKPTDAETFSLKTTNMETERVIRNQTGDIVIEPFSAKGTYRVPLMGYKCTKYITERLNEELLRRGEREIMNYQCNLNGHLNEETYELIRTNDLTPVTIAALNPKLTRLAAEPKFIFLKRRYYLDYNGLIHDHLRNDRVVCEPVFVFDMIMGCHFMNDHGTYNGVFQSLADFYSNITRDLVNKAIQYCSICNPEQKIQRLEKFKHRNIYKTLMPLERIHIELVEPFKDQKIEGKYSHILYARDYHSRFVWAYPVKGLKFNKIVSVMSGFLLSLMRQPIFIETTSIPENDMFDICEKIASKFQMKIGLGTKRMKGFHSAGVRQFKRRLNFHEAECLKDWNMCLKYGVMEHNRSFSDRAGATPSDIICSEIHEIGQKFKDKVEQILEDSESQSVVKAGEGLIYIEVSDEKLLDMEESEDEAPQEEEPTEMEQDPETLTGMIPINTIENENEIENGDTNISGDTTMVQTPILSNKRTSTQNSTIPEKKRSKKNEIKSEGVSMEI</sequence>